<organism evidence="2 3">
    <name type="scientific">Lapillicoccus jejuensis</name>
    <dbReference type="NCBI Taxonomy" id="402171"/>
    <lineage>
        <taxon>Bacteria</taxon>
        <taxon>Bacillati</taxon>
        <taxon>Actinomycetota</taxon>
        <taxon>Actinomycetes</taxon>
        <taxon>Micrococcales</taxon>
        <taxon>Intrasporangiaceae</taxon>
        <taxon>Lapillicoccus</taxon>
    </lineage>
</organism>
<dbReference type="Pfam" id="PF06496">
    <property type="entry name" value="DUF1097"/>
    <property type="match status" value="1"/>
</dbReference>
<keyword evidence="1" id="KW-0472">Membrane</keyword>
<sequence length="164" mass="16637">MKNYIGVGVSIGVLAGIWTALSTNITSITLITWVGFAAWACYFAAGGGVTGLRNGLLSNLSGAVYGWLVVEFISHVAFKGNLAIAVGVIAVAMCLQAGWAPLSFIPGAFVGAASFFGAQFAFWPTVTALVVGALFGFASGVLGEKIQAAVVRPAPAEVPTAPAV</sequence>
<feature type="transmembrane region" description="Helical" evidence="1">
    <location>
        <begin position="82"/>
        <end position="100"/>
    </location>
</feature>
<accession>A0A542DV68</accession>
<feature type="transmembrane region" description="Helical" evidence="1">
    <location>
        <begin position="12"/>
        <end position="45"/>
    </location>
</feature>
<feature type="transmembrane region" description="Helical" evidence="1">
    <location>
        <begin position="51"/>
        <end position="70"/>
    </location>
</feature>
<dbReference type="Proteomes" id="UP000317893">
    <property type="component" value="Unassembled WGS sequence"/>
</dbReference>
<feature type="transmembrane region" description="Helical" evidence="1">
    <location>
        <begin position="120"/>
        <end position="142"/>
    </location>
</feature>
<gene>
    <name evidence="2" type="ORF">FB458_0038</name>
</gene>
<evidence type="ECO:0000256" key="1">
    <source>
        <dbReference type="SAM" id="Phobius"/>
    </source>
</evidence>
<dbReference type="AlphaFoldDB" id="A0A542DV68"/>
<keyword evidence="1" id="KW-1133">Transmembrane helix</keyword>
<comment type="caution">
    <text evidence="2">The sequence shown here is derived from an EMBL/GenBank/DDBJ whole genome shotgun (WGS) entry which is preliminary data.</text>
</comment>
<dbReference type="InterPro" id="IPR009476">
    <property type="entry name" value="DUF1097"/>
</dbReference>
<keyword evidence="3" id="KW-1185">Reference proteome</keyword>
<proteinExistence type="predicted"/>
<protein>
    <submittedName>
        <fullName evidence="2">Uncharacterized protein DUF1097</fullName>
    </submittedName>
</protein>
<evidence type="ECO:0000313" key="2">
    <source>
        <dbReference type="EMBL" id="TQJ06993.1"/>
    </source>
</evidence>
<reference evidence="2 3" key="1">
    <citation type="submission" date="2019-06" db="EMBL/GenBank/DDBJ databases">
        <title>Sequencing the genomes of 1000 actinobacteria strains.</title>
        <authorList>
            <person name="Klenk H.-P."/>
        </authorList>
    </citation>
    <scope>NUCLEOTIDE SEQUENCE [LARGE SCALE GENOMIC DNA]</scope>
    <source>
        <strain evidence="2 3">DSM 18607</strain>
    </source>
</reference>
<keyword evidence="1" id="KW-0812">Transmembrane</keyword>
<name>A0A542DV68_9MICO</name>
<dbReference type="RefSeq" id="WP_170185511.1">
    <property type="nucleotide sequence ID" value="NZ_BAAAPR010000018.1"/>
</dbReference>
<dbReference type="EMBL" id="VFMN01000001">
    <property type="protein sequence ID" value="TQJ06993.1"/>
    <property type="molecule type" value="Genomic_DNA"/>
</dbReference>
<evidence type="ECO:0000313" key="3">
    <source>
        <dbReference type="Proteomes" id="UP000317893"/>
    </source>
</evidence>